<dbReference type="GO" id="GO:0003677">
    <property type="term" value="F:DNA binding"/>
    <property type="evidence" value="ECO:0007669"/>
    <property type="project" value="UniProtKB-KW"/>
</dbReference>
<keyword evidence="2" id="KW-1185">Reference proteome</keyword>
<organism evidence="1 2">
    <name type="scientific">Solirubrobacter pauli</name>
    <dbReference type="NCBI Taxonomy" id="166793"/>
    <lineage>
        <taxon>Bacteria</taxon>
        <taxon>Bacillati</taxon>
        <taxon>Actinomycetota</taxon>
        <taxon>Thermoleophilia</taxon>
        <taxon>Solirubrobacterales</taxon>
        <taxon>Solirubrobacteraceae</taxon>
        <taxon>Solirubrobacter</taxon>
    </lineage>
</organism>
<dbReference type="InterPro" id="IPR009057">
    <property type="entry name" value="Homeodomain-like_sf"/>
</dbReference>
<protein>
    <submittedName>
        <fullName evidence="1">Homeodomain-like domain-containing protein</fullName>
    </submittedName>
</protein>
<keyword evidence="1" id="KW-0238">DNA-binding</keyword>
<name>A0A660KZC2_9ACTN</name>
<evidence type="ECO:0000313" key="1">
    <source>
        <dbReference type="EMBL" id="RKQ86976.1"/>
    </source>
</evidence>
<comment type="caution">
    <text evidence="1">The sequence shown here is derived from an EMBL/GenBank/DDBJ whole genome shotgun (WGS) entry which is preliminary data.</text>
</comment>
<dbReference type="Gene3D" id="1.10.10.60">
    <property type="entry name" value="Homeodomain-like"/>
    <property type="match status" value="1"/>
</dbReference>
<dbReference type="AlphaFoldDB" id="A0A660KZC2"/>
<accession>A0A660KZC2</accession>
<reference evidence="1 2" key="1">
    <citation type="submission" date="2018-10" db="EMBL/GenBank/DDBJ databases">
        <title>Genomic Encyclopedia of Archaeal and Bacterial Type Strains, Phase II (KMG-II): from individual species to whole genera.</title>
        <authorList>
            <person name="Goeker M."/>
        </authorList>
    </citation>
    <scope>NUCLEOTIDE SEQUENCE [LARGE SCALE GENOMIC DNA]</scope>
    <source>
        <strain evidence="1 2">DSM 14954</strain>
    </source>
</reference>
<dbReference type="SUPFAM" id="SSF46689">
    <property type="entry name" value="Homeodomain-like"/>
    <property type="match status" value="1"/>
</dbReference>
<gene>
    <name evidence="1" type="ORF">C8N24_4994</name>
</gene>
<dbReference type="Proteomes" id="UP000278962">
    <property type="component" value="Unassembled WGS sequence"/>
</dbReference>
<keyword evidence="1" id="KW-0371">Homeobox</keyword>
<proteinExistence type="predicted"/>
<dbReference type="EMBL" id="RBIL01000002">
    <property type="protein sequence ID" value="RKQ86976.1"/>
    <property type="molecule type" value="Genomic_DNA"/>
</dbReference>
<evidence type="ECO:0000313" key="2">
    <source>
        <dbReference type="Proteomes" id="UP000278962"/>
    </source>
</evidence>
<dbReference type="Pfam" id="PF13384">
    <property type="entry name" value="HTH_23"/>
    <property type="match status" value="1"/>
</dbReference>
<sequence>MAMNRETLAEMLAAGRSIESIARETGKAPSTVGYWVNKHGLVSQHAAKHATRGGIERDQLQGLVEEGLSIRQIADRCGVSPTTVRHWLRRHELRTQPARYSRRDAPKPEQLHRECERHGWGAFVRVGAVGHYRCARCNSEGVSERRRRLKEILVAEAGGCCVVCGFDAYLGALQFHHRDPSTKAFEVSGRGITRSLQRLRLEAAKCVLLCANCHAMAEAGMLDVPTQSHP</sequence>